<dbReference type="PANTHER" id="PTHR24421">
    <property type="entry name" value="NITRATE/NITRITE SENSOR PROTEIN NARX-RELATED"/>
    <property type="match status" value="1"/>
</dbReference>
<name>A0A934JVA1_9BACT</name>
<keyword evidence="8" id="KW-0902">Two-component regulatory system</keyword>
<feature type="domain" description="Histidine kinase" evidence="9">
    <location>
        <begin position="196"/>
        <end position="279"/>
    </location>
</feature>
<dbReference type="EMBL" id="JAEKNS010000034">
    <property type="protein sequence ID" value="MBJ7593710.1"/>
    <property type="molecule type" value="Genomic_DNA"/>
</dbReference>
<feature type="non-terminal residue" evidence="10">
    <location>
        <position position="1"/>
    </location>
</feature>
<dbReference type="InterPro" id="IPR011712">
    <property type="entry name" value="Sig_transdc_His_kin_sub3_dim/P"/>
</dbReference>
<dbReference type="InterPro" id="IPR036890">
    <property type="entry name" value="HATPase_C_sf"/>
</dbReference>
<evidence type="ECO:0000256" key="6">
    <source>
        <dbReference type="ARBA" id="ARBA00022777"/>
    </source>
</evidence>
<dbReference type="EC" id="2.7.13.3" evidence="2"/>
<dbReference type="SUPFAM" id="SSF55874">
    <property type="entry name" value="ATPase domain of HSP90 chaperone/DNA topoisomerase II/histidine kinase"/>
    <property type="match status" value="1"/>
</dbReference>
<dbReference type="InterPro" id="IPR050482">
    <property type="entry name" value="Sensor_HK_TwoCompSys"/>
</dbReference>
<keyword evidence="7" id="KW-0067">ATP-binding</keyword>
<dbReference type="PROSITE" id="PS50109">
    <property type="entry name" value="HIS_KIN"/>
    <property type="match status" value="1"/>
</dbReference>
<evidence type="ECO:0000313" key="11">
    <source>
        <dbReference type="Proteomes" id="UP000606991"/>
    </source>
</evidence>
<evidence type="ECO:0000256" key="4">
    <source>
        <dbReference type="ARBA" id="ARBA00022679"/>
    </source>
</evidence>
<sequence length="309" mass="32648">VVDGTLPALGASNRLVEVRHQGALLGALSITKRPGEALTPVEDNLLAHLAGQAGLVLKNVGLTDDLQARLVELRASRQRVVTAQDDERRRLERNLHDGAQQHLVAIKVKLGLAEMLMGRDPEKAKATLDQLKGDADEALETLRDLARGIYPPLLADKGLPAALESQARKATVPVVVDAEGVGRYSQDIEAAVYFSVLEALQNVQKYAQAAQVTVQLREQDGALLFNVSDDGRGFDVTTTVKGSGLVNLADRLDSLGGTMTVDSAPGRGTELRGSLPVYEATLAADHASASRSGLNSDLGMKPAAPTSSA</sequence>
<comment type="catalytic activity">
    <reaction evidence="1">
        <text>ATP + protein L-histidine = ADP + protein N-phospho-L-histidine.</text>
        <dbReference type="EC" id="2.7.13.3"/>
    </reaction>
</comment>
<keyword evidence="3" id="KW-0597">Phosphoprotein</keyword>
<dbReference type="InterPro" id="IPR003594">
    <property type="entry name" value="HATPase_dom"/>
</dbReference>
<organism evidence="10 11">
    <name type="scientific">Candidatus Aeolococcus gillhamiae</name>
    <dbReference type="NCBI Taxonomy" id="3127015"/>
    <lineage>
        <taxon>Bacteria</taxon>
        <taxon>Bacillati</taxon>
        <taxon>Candidatus Dormiibacterota</taxon>
        <taxon>Candidatus Dormibacteria</taxon>
        <taxon>Candidatus Aeolococcales</taxon>
        <taxon>Candidatus Aeolococcaceae</taxon>
        <taxon>Candidatus Aeolococcus</taxon>
    </lineage>
</organism>
<dbReference type="Pfam" id="PF07730">
    <property type="entry name" value="HisKA_3"/>
    <property type="match status" value="1"/>
</dbReference>
<evidence type="ECO:0000313" key="10">
    <source>
        <dbReference type="EMBL" id="MBJ7593710.1"/>
    </source>
</evidence>
<evidence type="ECO:0000256" key="1">
    <source>
        <dbReference type="ARBA" id="ARBA00000085"/>
    </source>
</evidence>
<keyword evidence="6 10" id="KW-0418">Kinase</keyword>
<dbReference type="InterPro" id="IPR005467">
    <property type="entry name" value="His_kinase_dom"/>
</dbReference>
<proteinExistence type="predicted"/>
<keyword evidence="4" id="KW-0808">Transferase</keyword>
<dbReference type="AlphaFoldDB" id="A0A934JVA1"/>
<dbReference type="Pfam" id="PF02518">
    <property type="entry name" value="HATPase_c"/>
    <property type="match status" value="1"/>
</dbReference>
<comment type="caution">
    <text evidence="10">The sequence shown here is derived from an EMBL/GenBank/DDBJ whole genome shotgun (WGS) entry which is preliminary data.</text>
</comment>
<dbReference type="GO" id="GO:0000155">
    <property type="term" value="F:phosphorelay sensor kinase activity"/>
    <property type="evidence" value="ECO:0007669"/>
    <property type="project" value="InterPro"/>
</dbReference>
<evidence type="ECO:0000256" key="2">
    <source>
        <dbReference type="ARBA" id="ARBA00012438"/>
    </source>
</evidence>
<dbReference type="RefSeq" id="WP_337309249.1">
    <property type="nucleotide sequence ID" value="NZ_JAEKNS010000034.1"/>
</dbReference>
<keyword evidence="5" id="KW-0547">Nucleotide-binding</keyword>
<dbReference type="CDD" id="cd16917">
    <property type="entry name" value="HATPase_UhpB-NarQ-NarX-like"/>
    <property type="match status" value="1"/>
</dbReference>
<dbReference type="Gene3D" id="3.30.565.10">
    <property type="entry name" value="Histidine kinase-like ATPase, C-terminal domain"/>
    <property type="match status" value="1"/>
</dbReference>
<evidence type="ECO:0000256" key="8">
    <source>
        <dbReference type="ARBA" id="ARBA00023012"/>
    </source>
</evidence>
<dbReference type="PANTHER" id="PTHR24421:SF10">
    <property type="entry name" value="NITRATE_NITRITE SENSOR PROTEIN NARQ"/>
    <property type="match status" value="1"/>
</dbReference>
<gene>
    <name evidence="10" type="ORF">JF886_02420</name>
</gene>
<reference evidence="10 11" key="1">
    <citation type="submission" date="2020-10" db="EMBL/GenBank/DDBJ databases">
        <title>Ca. Dormibacterota MAGs.</title>
        <authorList>
            <person name="Montgomery K."/>
        </authorList>
    </citation>
    <scope>NUCLEOTIDE SEQUENCE [LARGE SCALE GENOMIC DNA]</scope>
    <source>
        <strain evidence="10">SC8812_S17_18</strain>
    </source>
</reference>
<evidence type="ECO:0000256" key="3">
    <source>
        <dbReference type="ARBA" id="ARBA00022553"/>
    </source>
</evidence>
<dbReference type="GO" id="GO:0016020">
    <property type="term" value="C:membrane"/>
    <property type="evidence" value="ECO:0007669"/>
    <property type="project" value="InterPro"/>
</dbReference>
<dbReference type="GO" id="GO:0046983">
    <property type="term" value="F:protein dimerization activity"/>
    <property type="evidence" value="ECO:0007669"/>
    <property type="project" value="InterPro"/>
</dbReference>
<accession>A0A934JVA1</accession>
<evidence type="ECO:0000256" key="7">
    <source>
        <dbReference type="ARBA" id="ARBA00022840"/>
    </source>
</evidence>
<protein>
    <recommendedName>
        <fullName evidence="2">histidine kinase</fullName>
        <ecNumber evidence="2">2.7.13.3</ecNumber>
    </recommendedName>
</protein>
<evidence type="ECO:0000256" key="5">
    <source>
        <dbReference type="ARBA" id="ARBA00022741"/>
    </source>
</evidence>
<dbReference type="Gene3D" id="1.20.5.1930">
    <property type="match status" value="1"/>
</dbReference>
<dbReference type="GO" id="GO:0005524">
    <property type="term" value="F:ATP binding"/>
    <property type="evidence" value="ECO:0007669"/>
    <property type="project" value="UniProtKB-KW"/>
</dbReference>
<evidence type="ECO:0000259" key="9">
    <source>
        <dbReference type="PROSITE" id="PS50109"/>
    </source>
</evidence>
<dbReference type="Proteomes" id="UP000606991">
    <property type="component" value="Unassembled WGS sequence"/>
</dbReference>